<dbReference type="Pfam" id="PF00248">
    <property type="entry name" value="Aldo_ket_red"/>
    <property type="match status" value="1"/>
</dbReference>
<dbReference type="InterPro" id="IPR018170">
    <property type="entry name" value="Aldo/ket_reductase_CS"/>
</dbReference>
<dbReference type="PANTHER" id="PTHR43827:SF3">
    <property type="entry name" value="NADP-DEPENDENT OXIDOREDUCTASE DOMAIN-CONTAINING PROTEIN"/>
    <property type="match status" value="1"/>
</dbReference>
<feature type="domain" description="NADP-dependent oxidoreductase" evidence="7">
    <location>
        <begin position="24"/>
        <end position="266"/>
    </location>
</feature>
<gene>
    <name evidence="8" type="ORF">FOY51_19920</name>
</gene>
<feature type="active site" description="Proton donor" evidence="4">
    <location>
        <position position="57"/>
    </location>
</feature>
<dbReference type="OrthoDB" id="9804790at2"/>
<dbReference type="PANTHER" id="PTHR43827">
    <property type="entry name" value="2,5-DIKETO-D-GLUCONIC ACID REDUCTASE"/>
    <property type="match status" value="1"/>
</dbReference>
<keyword evidence="2" id="KW-0521">NADP</keyword>
<dbReference type="FunFam" id="3.20.20.100:FF:000015">
    <property type="entry name" value="Oxidoreductase, aldo/keto reductase family"/>
    <property type="match status" value="1"/>
</dbReference>
<evidence type="ECO:0000256" key="1">
    <source>
        <dbReference type="ARBA" id="ARBA00007905"/>
    </source>
</evidence>
<sequence>MTFSSESSSVPTIILNDGKVIPQLGFGVWQVPEDGAEAAVTTALEAGYRSIDTAAAYQNEAGTGKAIRESGIPRDQVFVTTKLWNDDQGYDSTLRAFDRSMGQLGLDYLDLYLIHWQAAGKGRYIDTFKAFQKLQADGRVGSIGVSNFTPDTLDKLIDATGTVPAVNQVELHPKLTQEDLRAFHTGKAIATEAWSPLGSGTVLDDPTIGSIADQLGKTPAQVIIRWHLQLGNIVIPKSVTPERITSNFDVFGFELTPDQVTTISGLDAGHRTGPDPEKFGN</sequence>
<dbReference type="SUPFAM" id="SSF51430">
    <property type="entry name" value="NAD(P)-linked oxidoreductase"/>
    <property type="match status" value="1"/>
</dbReference>
<evidence type="ECO:0000313" key="9">
    <source>
        <dbReference type="Proteomes" id="UP000322244"/>
    </source>
</evidence>
<comment type="similarity">
    <text evidence="1">Belongs to the aldo/keto reductase family.</text>
</comment>
<organism evidence="8 9">
    <name type="scientific">Antrihabitans cavernicola</name>
    <dbReference type="NCBI Taxonomy" id="2495913"/>
    <lineage>
        <taxon>Bacteria</taxon>
        <taxon>Bacillati</taxon>
        <taxon>Actinomycetota</taxon>
        <taxon>Actinomycetes</taxon>
        <taxon>Mycobacteriales</taxon>
        <taxon>Nocardiaceae</taxon>
        <taxon>Antrihabitans</taxon>
    </lineage>
</organism>
<dbReference type="PROSITE" id="PS00063">
    <property type="entry name" value="ALDOKETO_REDUCTASE_3"/>
    <property type="match status" value="1"/>
</dbReference>
<proteinExistence type="inferred from homology"/>
<dbReference type="GO" id="GO:0016616">
    <property type="term" value="F:oxidoreductase activity, acting on the CH-OH group of donors, NAD or NADP as acceptor"/>
    <property type="evidence" value="ECO:0007669"/>
    <property type="project" value="UniProtKB-ARBA"/>
</dbReference>
<evidence type="ECO:0000256" key="6">
    <source>
        <dbReference type="PIRSR" id="PIRSR000097-3"/>
    </source>
</evidence>
<keyword evidence="9" id="KW-1185">Reference proteome</keyword>
<evidence type="ECO:0000256" key="3">
    <source>
        <dbReference type="ARBA" id="ARBA00023002"/>
    </source>
</evidence>
<dbReference type="AlphaFoldDB" id="A0A5A7S7Q7"/>
<dbReference type="InterPro" id="IPR036812">
    <property type="entry name" value="NAD(P)_OxRdtase_dom_sf"/>
</dbReference>
<dbReference type="PIRSF" id="PIRSF000097">
    <property type="entry name" value="AKR"/>
    <property type="match status" value="1"/>
</dbReference>
<evidence type="ECO:0000313" key="8">
    <source>
        <dbReference type="EMBL" id="KAA0021182.1"/>
    </source>
</evidence>
<dbReference type="InterPro" id="IPR020471">
    <property type="entry name" value="AKR"/>
</dbReference>
<name>A0A5A7S7Q7_9NOCA</name>
<comment type="caution">
    <text evidence="8">The sequence shown here is derived from an EMBL/GenBank/DDBJ whole genome shotgun (WGS) entry which is preliminary data.</text>
</comment>
<evidence type="ECO:0000256" key="4">
    <source>
        <dbReference type="PIRSR" id="PIRSR000097-1"/>
    </source>
</evidence>
<feature type="binding site" evidence="5">
    <location>
        <position position="115"/>
    </location>
    <ligand>
        <name>substrate</name>
    </ligand>
</feature>
<dbReference type="Proteomes" id="UP000322244">
    <property type="component" value="Unassembled WGS sequence"/>
</dbReference>
<dbReference type="InterPro" id="IPR023210">
    <property type="entry name" value="NADP_OxRdtase_dom"/>
</dbReference>
<dbReference type="PRINTS" id="PR00069">
    <property type="entry name" value="ALDKETRDTASE"/>
</dbReference>
<protein>
    <submittedName>
        <fullName evidence="8">Aldo/keto reductase</fullName>
    </submittedName>
</protein>
<dbReference type="RefSeq" id="WP_149432015.1">
    <property type="nucleotide sequence ID" value="NZ_VLNY01000011.1"/>
</dbReference>
<evidence type="ECO:0000256" key="2">
    <source>
        <dbReference type="ARBA" id="ARBA00022857"/>
    </source>
</evidence>
<feature type="site" description="Lowers pKa of active site Tyr" evidence="6">
    <location>
        <position position="82"/>
    </location>
</feature>
<dbReference type="Gene3D" id="3.20.20.100">
    <property type="entry name" value="NADP-dependent oxidoreductase domain"/>
    <property type="match status" value="1"/>
</dbReference>
<reference evidence="8 9" key="1">
    <citation type="submission" date="2019-07" db="EMBL/GenBank/DDBJ databases">
        <title>Rhodococcus cavernicolus sp. nov., isolated from a cave.</title>
        <authorList>
            <person name="Lee S.D."/>
        </authorList>
    </citation>
    <scope>NUCLEOTIDE SEQUENCE [LARGE SCALE GENOMIC DNA]</scope>
    <source>
        <strain evidence="8 9">C1-24</strain>
    </source>
</reference>
<accession>A0A5A7S7Q7</accession>
<keyword evidence="3" id="KW-0560">Oxidoreductase</keyword>
<evidence type="ECO:0000256" key="5">
    <source>
        <dbReference type="PIRSR" id="PIRSR000097-2"/>
    </source>
</evidence>
<dbReference type="EMBL" id="VLNY01000011">
    <property type="protein sequence ID" value="KAA0021182.1"/>
    <property type="molecule type" value="Genomic_DNA"/>
</dbReference>
<evidence type="ECO:0000259" key="7">
    <source>
        <dbReference type="Pfam" id="PF00248"/>
    </source>
</evidence>